<evidence type="ECO:0000259" key="1">
    <source>
        <dbReference type="PROSITE" id="PS50853"/>
    </source>
</evidence>
<keyword evidence="3" id="KW-1185">Reference proteome</keyword>
<proteinExistence type="predicted"/>
<evidence type="ECO:0000313" key="3">
    <source>
        <dbReference type="Proteomes" id="UP001497623"/>
    </source>
</evidence>
<feature type="domain" description="Fibronectin type-III" evidence="1">
    <location>
        <begin position="1"/>
        <end position="51"/>
    </location>
</feature>
<reference evidence="2 3" key="1">
    <citation type="submission" date="2024-05" db="EMBL/GenBank/DDBJ databases">
        <authorList>
            <person name="Wallberg A."/>
        </authorList>
    </citation>
    <scope>NUCLEOTIDE SEQUENCE [LARGE SCALE GENOMIC DNA]</scope>
</reference>
<name>A0AAV2Q8A0_MEGNR</name>
<protein>
    <recommendedName>
        <fullName evidence="1">Fibronectin type-III domain-containing protein</fullName>
    </recommendedName>
</protein>
<dbReference type="AlphaFoldDB" id="A0AAV2Q8A0"/>
<dbReference type="PROSITE" id="PS50853">
    <property type="entry name" value="FN3"/>
    <property type="match status" value="1"/>
</dbReference>
<comment type="caution">
    <text evidence="2">The sequence shown here is derived from an EMBL/GenBank/DDBJ whole genome shotgun (WGS) entry which is preliminary data.</text>
</comment>
<gene>
    <name evidence="2" type="ORF">MNOR_LOCUS9774</name>
</gene>
<organism evidence="2 3">
    <name type="scientific">Meganyctiphanes norvegica</name>
    <name type="common">Northern krill</name>
    <name type="synonym">Thysanopoda norvegica</name>
    <dbReference type="NCBI Taxonomy" id="48144"/>
    <lineage>
        <taxon>Eukaryota</taxon>
        <taxon>Metazoa</taxon>
        <taxon>Ecdysozoa</taxon>
        <taxon>Arthropoda</taxon>
        <taxon>Crustacea</taxon>
        <taxon>Multicrustacea</taxon>
        <taxon>Malacostraca</taxon>
        <taxon>Eumalacostraca</taxon>
        <taxon>Eucarida</taxon>
        <taxon>Euphausiacea</taxon>
        <taxon>Euphausiidae</taxon>
        <taxon>Meganyctiphanes</taxon>
    </lineage>
</organism>
<accession>A0AAV2Q8A0</accession>
<dbReference type="InterPro" id="IPR003961">
    <property type="entry name" value="FN3_dom"/>
</dbReference>
<evidence type="ECO:0000313" key="2">
    <source>
        <dbReference type="EMBL" id="CAL4075430.1"/>
    </source>
</evidence>
<sequence>CISVSVPSDQTEVNQTNLKPFVEYQVRVGASLQALNYSGKMQERLIRTYPLSAVAATVLPSGHLQIQWAEKVAAFQDSERVRLTVYDNSSENSDPIFQKTVEARGIVLDGIKFGGKYTIVFQEMTGSENSDTTTITA</sequence>
<dbReference type="EMBL" id="CAXKWB010004787">
    <property type="protein sequence ID" value="CAL4075430.1"/>
    <property type="molecule type" value="Genomic_DNA"/>
</dbReference>
<dbReference type="Proteomes" id="UP001497623">
    <property type="component" value="Unassembled WGS sequence"/>
</dbReference>
<feature type="non-terminal residue" evidence="2">
    <location>
        <position position="137"/>
    </location>
</feature>
<feature type="non-terminal residue" evidence="2">
    <location>
        <position position="1"/>
    </location>
</feature>